<evidence type="ECO:0000256" key="1">
    <source>
        <dbReference type="SAM" id="Phobius"/>
    </source>
</evidence>
<protein>
    <submittedName>
        <fullName evidence="2">Uncharacterized protein</fullName>
    </submittedName>
</protein>
<dbReference type="PATRIC" id="fig|1035195.3.peg.1684"/>
<dbReference type="HOGENOM" id="CLU_1560374_0_0_11"/>
<dbReference type="AlphaFoldDB" id="L1MDU9"/>
<evidence type="ECO:0000313" key="3">
    <source>
        <dbReference type="Proteomes" id="UP000010445"/>
    </source>
</evidence>
<accession>L1MDU9</accession>
<name>L1MDU9_9CORY</name>
<organism evidence="2 3">
    <name type="scientific">Corynebacterium durum F0235</name>
    <dbReference type="NCBI Taxonomy" id="1035195"/>
    <lineage>
        <taxon>Bacteria</taxon>
        <taxon>Bacillati</taxon>
        <taxon>Actinomycetota</taxon>
        <taxon>Actinomycetes</taxon>
        <taxon>Mycobacteriales</taxon>
        <taxon>Corynebacteriaceae</taxon>
        <taxon>Corynebacterium</taxon>
    </lineage>
</organism>
<comment type="caution">
    <text evidence="2">The sequence shown here is derived from an EMBL/GenBank/DDBJ whole genome shotgun (WGS) entry which is preliminary data.</text>
</comment>
<reference evidence="2 3" key="1">
    <citation type="submission" date="2012-05" db="EMBL/GenBank/DDBJ databases">
        <authorList>
            <person name="Weinstock G."/>
            <person name="Sodergren E."/>
            <person name="Lobos E.A."/>
            <person name="Fulton L."/>
            <person name="Fulton R."/>
            <person name="Courtney L."/>
            <person name="Fronick C."/>
            <person name="O'Laughlin M."/>
            <person name="Godfrey J."/>
            <person name="Wilson R.M."/>
            <person name="Miner T."/>
            <person name="Farmer C."/>
            <person name="Delehaunty K."/>
            <person name="Cordes M."/>
            <person name="Minx P."/>
            <person name="Tomlinson C."/>
            <person name="Chen J."/>
            <person name="Wollam A."/>
            <person name="Pepin K.H."/>
            <person name="Bhonagiri V."/>
            <person name="Zhang X."/>
            <person name="Suruliraj S."/>
            <person name="Warren W."/>
            <person name="Mitreva M."/>
            <person name="Mardis E.R."/>
            <person name="Wilson R.K."/>
        </authorList>
    </citation>
    <scope>NUCLEOTIDE SEQUENCE [LARGE SCALE GENOMIC DNA]</scope>
    <source>
        <strain evidence="2 3">F0235</strain>
    </source>
</reference>
<evidence type="ECO:0000313" key="2">
    <source>
        <dbReference type="EMBL" id="EKX89392.1"/>
    </source>
</evidence>
<proteinExistence type="predicted"/>
<keyword evidence="3" id="KW-1185">Reference proteome</keyword>
<keyword evidence="1" id="KW-0472">Membrane</keyword>
<dbReference type="Proteomes" id="UP000010445">
    <property type="component" value="Unassembled WGS sequence"/>
</dbReference>
<keyword evidence="1" id="KW-1133">Transmembrane helix</keyword>
<feature type="transmembrane region" description="Helical" evidence="1">
    <location>
        <begin position="29"/>
        <end position="53"/>
    </location>
</feature>
<dbReference type="eggNOG" id="ENOG5031JG9">
    <property type="taxonomic scope" value="Bacteria"/>
</dbReference>
<sequence length="161" mass="17593">MLFVIVLGPITVLLLGAYRTSGNNTLSLLYALGMAAPAAGIIIALSSLAAIAFRARRVVLVIGEKVSIPHSGISFPMSELSTVKVWTRYDPRRKTTTYLALLPYHVDGEVTAASIRQRGIPAEVTDYVVRFPKGTQPSAYELVDMVRQMRPTVYIERLGSV</sequence>
<keyword evidence="1" id="KW-0812">Transmembrane</keyword>
<dbReference type="EMBL" id="AMEM01000024">
    <property type="protein sequence ID" value="EKX89392.1"/>
    <property type="molecule type" value="Genomic_DNA"/>
</dbReference>
<gene>
    <name evidence="2" type="ORF">HMPREF9997_01863</name>
</gene>